<evidence type="ECO:0008006" key="4">
    <source>
        <dbReference type="Google" id="ProtNLM"/>
    </source>
</evidence>
<comment type="caution">
    <text evidence="2">The sequence shown here is derived from an EMBL/GenBank/DDBJ whole genome shotgun (WGS) entry which is preliminary data.</text>
</comment>
<accession>A0AAV2HV53</accession>
<proteinExistence type="predicted"/>
<dbReference type="EMBL" id="CAXITT010000284">
    <property type="protein sequence ID" value="CAL1538088.1"/>
    <property type="molecule type" value="Genomic_DNA"/>
</dbReference>
<sequence length="240" mass="26592">MAYIFLAACIVMAASTVSARSTGSTCEMTSVAIQKDLMICVSHDPLLMIQMMQHINNISSLGSSDFICRNQKDIVDVVVCMMDKLAACVPGQNGNLVSEALPSRQRWADGIQFMCDHRSELIENKCMEPSMQNFIQCYVSKLQGLQNALGAINKDTIKSAVCSVVRLEESCIKLNHGSCSQKIVDLAFQMLEKFYPLDLCPAATVDLQNEVNNPFNNMLVHGMPLRFKPQGEVNYNIVQN</sequence>
<evidence type="ECO:0000256" key="1">
    <source>
        <dbReference type="SAM" id="SignalP"/>
    </source>
</evidence>
<keyword evidence="1" id="KW-0732">Signal</keyword>
<dbReference type="AlphaFoldDB" id="A0AAV2HV53"/>
<protein>
    <recommendedName>
        <fullName evidence="4">Secreted protein</fullName>
    </recommendedName>
</protein>
<dbReference type="Proteomes" id="UP001497497">
    <property type="component" value="Unassembled WGS sequence"/>
</dbReference>
<name>A0AAV2HV53_LYMST</name>
<organism evidence="2 3">
    <name type="scientific">Lymnaea stagnalis</name>
    <name type="common">Great pond snail</name>
    <name type="synonym">Helix stagnalis</name>
    <dbReference type="NCBI Taxonomy" id="6523"/>
    <lineage>
        <taxon>Eukaryota</taxon>
        <taxon>Metazoa</taxon>
        <taxon>Spiralia</taxon>
        <taxon>Lophotrochozoa</taxon>
        <taxon>Mollusca</taxon>
        <taxon>Gastropoda</taxon>
        <taxon>Heterobranchia</taxon>
        <taxon>Euthyneura</taxon>
        <taxon>Panpulmonata</taxon>
        <taxon>Hygrophila</taxon>
        <taxon>Lymnaeoidea</taxon>
        <taxon>Lymnaeidae</taxon>
        <taxon>Lymnaea</taxon>
    </lineage>
</organism>
<reference evidence="2 3" key="1">
    <citation type="submission" date="2024-04" db="EMBL/GenBank/DDBJ databases">
        <authorList>
            <consortium name="Genoscope - CEA"/>
            <person name="William W."/>
        </authorList>
    </citation>
    <scope>NUCLEOTIDE SEQUENCE [LARGE SCALE GENOMIC DNA]</scope>
</reference>
<gene>
    <name evidence="2" type="ORF">GSLYS_00011909001</name>
</gene>
<feature type="signal peptide" evidence="1">
    <location>
        <begin position="1"/>
        <end position="19"/>
    </location>
</feature>
<evidence type="ECO:0000313" key="2">
    <source>
        <dbReference type="EMBL" id="CAL1538088.1"/>
    </source>
</evidence>
<feature type="chain" id="PRO_5043651602" description="Secreted protein" evidence="1">
    <location>
        <begin position="20"/>
        <end position="240"/>
    </location>
</feature>
<keyword evidence="3" id="KW-1185">Reference proteome</keyword>
<evidence type="ECO:0000313" key="3">
    <source>
        <dbReference type="Proteomes" id="UP001497497"/>
    </source>
</evidence>